<name>A0A5J4SNY9_9ZZZZ</name>
<organism evidence="1">
    <name type="scientific">termite gut metagenome</name>
    <dbReference type="NCBI Taxonomy" id="433724"/>
    <lineage>
        <taxon>unclassified sequences</taxon>
        <taxon>metagenomes</taxon>
        <taxon>organismal metagenomes</taxon>
    </lineage>
</organism>
<gene>
    <name evidence="1" type="ORF">EZS27_005340</name>
</gene>
<reference evidence="1" key="1">
    <citation type="submission" date="2019-03" db="EMBL/GenBank/DDBJ databases">
        <title>Single cell metagenomics reveals metabolic interactions within the superorganism composed of flagellate Streblomastix strix and complex community of Bacteroidetes bacteria on its surface.</title>
        <authorList>
            <person name="Treitli S.C."/>
            <person name="Kolisko M."/>
            <person name="Husnik F."/>
            <person name="Keeling P."/>
            <person name="Hampl V."/>
        </authorList>
    </citation>
    <scope>NUCLEOTIDE SEQUENCE</scope>
    <source>
        <strain evidence="1">STM</strain>
    </source>
</reference>
<sequence>MENTNETPDFSAMAKNLLENAHRYAGSEAVKFFKESFVKQGFIDKSLTAWQKTMNPLVGKRTLYKQGVLMQSIRKVQETPERIVVESDTPYSEIHNEGGEITVTKAMKAHFWKLYYEFAGHSKKVSETAPLRKRRSKKDAKMEYSKSVTLKIEKLNAQAEFCKRMALMKEGSKIKIPKRQFMGHSDTLVKQFDKWFTGEISTQFNKE</sequence>
<proteinExistence type="predicted"/>
<dbReference type="EMBL" id="SNRY01000104">
    <property type="protein sequence ID" value="KAA6347171.1"/>
    <property type="molecule type" value="Genomic_DNA"/>
</dbReference>
<protein>
    <submittedName>
        <fullName evidence="1">Uncharacterized protein</fullName>
    </submittedName>
</protein>
<evidence type="ECO:0000313" key="1">
    <source>
        <dbReference type="EMBL" id="KAA6347171.1"/>
    </source>
</evidence>
<dbReference type="AlphaFoldDB" id="A0A5J4SNY9"/>
<comment type="caution">
    <text evidence="1">The sequence shown here is derived from an EMBL/GenBank/DDBJ whole genome shotgun (WGS) entry which is preliminary data.</text>
</comment>
<accession>A0A5J4SNY9</accession>